<comment type="subcellular location">
    <subcellularLocation>
        <location evidence="1">Cytoplasm</location>
        <location evidence="1">Cytoskeleton</location>
    </subcellularLocation>
</comment>
<feature type="region of interest" description="Disordered" evidence="5">
    <location>
        <begin position="45"/>
        <end position="353"/>
    </location>
</feature>
<feature type="compositionally biased region" description="Polar residues" evidence="5">
    <location>
        <begin position="440"/>
        <end position="455"/>
    </location>
</feature>
<evidence type="ECO:0000313" key="7">
    <source>
        <dbReference type="Proteomes" id="UP000030651"/>
    </source>
</evidence>
<dbReference type="STRING" id="1229662.W3XKB5"/>
<dbReference type="KEGG" id="pfy:PFICI_00316"/>
<proteinExistence type="predicted"/>
<gene>
    <name evidence="6" type="ORF">PFICI_00316</name>
</gene>
<reference evidence="7" key="1">
    <citation type="journal article" date="2015" name="BMC Genomics">
        <title>Genomic and transcriptomic analysis of the endophytic fungus Pestalotiopsis fici reveals its lifestyle and high potential for synthesis of natural products.</title>
        <authorList>
            <person name="Wang X."/>
            <person name="Zhang X."/>
            <person name="Liu L."/>
            <person name="Xiang M."/>
            <person name="Wang W."/>
            <person name="Sun X."/>
            <person name="Che Y."/>
            <person name="Guo L."/>
            <person name="Liu G."/>
            <person name="Guo L."/>
            <person name="Wang C."/>
            <person name="Yin W.B."/>
            <person name="Stadler M."/>
            <person name="Zhang X."/>
            <person name="Liu X."/>
        </authorList>
    </citation>
    <scope>NUCLEOTIDE SEQUENCE [LARGE SCALE GENOMIC DNA]</scope>
    <source>
        <strain evidence="7">W106-1 / CGMCC3.15140</strain>
    </source>
</reference>
<dbReference type="InParanoid" id="W3XKB5"/>
<dbReference type="OrthoDB" id="21629at2759"/>
<dbReference type="OMA" id="CAKCIRA"/>
<evidence type="ECO:0000256" key="3">
    <source>
        <dbReference type="ARBA" id="ARBA00023175"/>
    </source>
</evidence>
<keyword evidence="4" id="KW-0206">Cytoskeleton</keyword>
<evidence type="ECO:0000256" key="2">
    <source>
        <dbReference type="ARBA" id="ARBA00022490"/>
    </source>
</evidence>
<feature type="region of interest" description="Disordered" evidence="5">
    <location>
        <begin position="428"/>
        <end position="514"/>
    </location>
</feature>
<dbReference type="GO" id="GO:0005876">
    <property type="term" value="C:spindle microtubule"/>
    <property type="evidence" value="ECO:0007669"/>
    <property type="project" value="TreeGrafter"/>
</dbReference>
<feature type="compositionally biased region" description="Polar residues" evidence="5">
    <location>
        <begin position="319"/>
        <end position="330"/>
    </location>
</feature>
<dbReference type="eggNOG" id="ENOG502QSSK">
    <property type="taxonomic scope" value="Eukaryota"/>
</dbReference>
<feature type="region of interest" description="Disordered" evidence="5">
    <location>
        <begin position="640"/>
        <end position="702"/>
    </location>
</feature>
<sequence>MTEEQRMEEGRRMFQIFAARMFEQRVLTAYKEKVARERQAKLLEELEDESRQDAQKKAKKAKEAQKRKEKAAQKKQAQAEEKARKEAEKAAQEAERVAEAQRRAEEAKTKAEEKRKKKELQKKAEDEERIRKEVDRQKRALEAKERQAEQERKAREAKDREKKLKEEQRAKEKEAREQKERETRERREKHEKDKRDKDQRAAQAKAERDAKEKQKQEEKAAQKAAALAPSVPVSSQPKKQQHLASIPALPQQPPVQASPQIAVATPAIPKVPMKPRNSSQEVTRSVSQSSHPGSGTSQNASPHPFTPAHASPVPGGLQGRSSAGVASTPTMVPISPSHPGMKSPPGYAQPGFPTGMSPMGMPYPPGMPMGPGFNHMPNHPIPPMAGAFRPPPGNLPYPPGFNGPVGRGFPMHPGGATHGWPGSFDGLPPMSPFPVHENMVPSQPGSHSRQASASFDGSPLEPKISGASAQPIARPSPIGRPGSISRGQRSNDDDISHLGSSALLGDNDEPLDDFNNYQRRHTVAPGNNMPFSVGSFGETIFGSPSLSQGWGGPQSAFGSAPPPGLSSPWPSNPTFGGGPPQARVSRPVAVRRMLVTACKELKNHATDADGFIDLSIVKGHVDSINHLEAVSETELLSMCETEGSPQNGDGSFDIRLDEKSGKTNIRYDPTGGAPSTMPRNIGAPGQVSSPIVGSSGPFSGRV</sequence>
<protein>
    <recommendedName>
        <fullName evidence="8">Stress response protein NST1</fullName>
    </recommendedName>
</protein>
<feature type="compositionally biased region" description="Basic and acidic residues" evidence="5">
    <location>
        <begin position="652"/>
        <end position="661"/>
    </location>
</feature>
<dbReference type="PANTHER" id="PTHR47970:SF12">
    <property type="entry name" value="KINESIN FAMILY MEMBER 11"/>
    <property type="match status" value="1"/>
</dbReference>
<feature type="compositionally biased region" description="Basic and acidic residues" evidence="5">
    <location>
        <begin position="45"/>
        <end position="114"/>
    </location>
</feature>
<dbReference type="GO" id="GO:0072686">
    <property type="term" value="C:mitotic spindle"/>
    <property type="evidence" value="ECO:0007669"/>
    <property type="project" value="TreeGrafter"/>
</dbReference>
<dbReference type="GO" id="GO:0090307">
    <property type="term" value="P:mitotic spindle assembly"/>
    <property type="evidence" value="ECO:0007669"/>
    <property type="project" value="TreeGrafter"/>
</dbReference>
<feature type="compositionally biased region" description="Low complexity" evidence="5">
    <location>
        <begin position="222"/>
        <end position="235"/>
    </location>
</feature>
<dbReference type="CDD" id="cd22249">
    <property type="entry name" value="UDM1_RNF168_RNF169-like"/>
    <property type="match status" value="1"/>
</dbReference>
<organism evidence="6 7">
    <name type="scientific">Pestalotiopsis fici (strain W106-1 / CGMCC3.15140)</name>
    <dbReference type="NCBI Taxonomy" id="1229662"/>
    <lineage>
        <taxon>Eukaryota</taxon>
        <taxon>Fungi</taxon>
        <taxon>Dikarya</taxon>
        <taxon>Ascomycota</taxon>
        <taxon>Pezizomycotina</taxon>
        <taxon>Sordariomycetes</taxon>
        <taxon>Xylariomycetidae</taxon>
        <taxon>Amphisphaeriales</taxon>
        <taxon>Sporocadaceae</taxon>
        <taxon>Pestalotiopsis</taxon>
    </lineage>
</organism>
<dbReference type="EMBL" id="KI912109">
    <property type="protein sequence ID" value="ETS86488.1"/>
    <property type="molecule type" value="Genomic_DNA"/>
</dbReference>
<evidence type="ECO:0000256" key="4">
    <source>
        <dbReference type="ARBA" id="ARBA00023212"/>
    </source>
</evidence>
<dbReference type="AlphaFoldDB" id="W3XKB5"/>
<dbReference type="Proteomes" id="UP000030651">
    <property type="component" value="Unassembled WGS sequence"/>
</dbReference>
<feature type="compositionally biased region" description="Basic and acidic residues" evidence="5">
    <location>
        <begin position="121"/>
        <end position="221"/>
    </location>
</feature>
<feature type="compositionally biased region" description="Polar residues" evidence="5">
    <location>
        <begin position="276"/>
        <end position="301"/>
    </location>
</feature>
<evidence type="ECO:0000256" key="5">
    <source>
        <dbReference type="SAM" id="MobiDB-lite"/>
    </source>
</evidence>
<dbReference type="GO" id="GO:0051231">
    <property type="term" value="P:spindle elongation"/>
    <property type="evidence" value="ECO:0007669"/>
    <property type="project" value="TreeGrafter"/>
</dbReference>
<keyword evidence="7" id="KW-1185">Reference proteome</keyword>
<evidence type="ECO:0000313" key="6">
    <source>
        <dbReference type="EMBL" id="ETS86488.1"/>
    </source>
</evidence>
<dbReference type="InterPro" id="IPR047149">
    <property type="entry name" value="KIF11-like"/>
</dbReference>
<keyword evidence="3" id="KW-0505">Motor protein</keyword>
<evidence type="ECO:0000256" key="1">
    <source>
        <dbReference type="ARBA" id="ARBA00004245"/>
    </source>
</evidence>
<keyword evidence="2" id="KW-0963">Cytoplasm</keyword>
<name>W3XKB5_PESFW</name>
<dbReference type="GeneID" id="19265329"/>
<dbReference type="HOGENOM" id="CLU_002935_0_0_1"/>
<evidence type="ECO:0008006" key="8">
    <source>
        <dbReference type="Google" id="ProtNLM"/>
    </source>
</evidence>
<accession>W3XKB5</accession>
<dbReference type="PANTHER" id="PTHR47970">
    <property type="entry name" value="KINESIN-LIKE PROTEIN KIF11"/>
    <property type="match status" value="1"/>
</dbReference>
<dbReference type="RefSeq" id="XP_007827088.1">
    <property type="nucleotide sequence ID" value="XM_007828897.1"/>
</dbReference>
<dbReference type="GO" id="GO:0008574">
    <property type="term" value="F:plus-end-directed microtubule motor activity"/>
    <property type="evidence" value="ECO:0007669"/>
    <property type="project" value="TreeGrafter"/>
</dbReference>